<evidence type="ECO:0000313" key="3">
    <source>
        <dbReference type="Proteomes" id="UP001239462"/>
    </source>
</evidence>
<dbReference type="InterPro" id="IPR012938">
    <property type="entry name" value="Glc/Sorbosone_DH"/>
</dbReference>
<dbReference type="EMBL" id="JASZZN010000003">
    <property type="protein sequence ID" value="MDM4014770.1"/>
    <property type="molecule type" value="Genomic_DNA"/>
</dbReference>
<feature type="domain" description="Glucose/Sorbosone dehydrogenase" evidence="1">
    <location>
        <begin position="274"/>
        <end position="415"/>
    </location>
</feature>
<dbReference type="Pfam" id="PF07995">
    <property type="entry name" value="GSDH"/>
    <property type="match status" value="2"/>
</dbReference>
<proteinExistence type="predicted"/>
<reference evidence="2 3" key="1">
    <citation type="submission" date="2023-06" db="EMBL/GenBank/DDBJ databases">
        <title>Roseiconus lacunae JC819 isolated from Gulf of Mannar region, Tamil Nadu.</title>
        <authorList>
            <person name="Pk S."/>
            <person name="Ch S."/>
            <person name="Ch V.R."/>
        </authorList>
    </citation>
    <scope>NUCLEOTIDE SEQUENCE [LARGE SCALE GENOMIC DNA]</scope>
    <source>
        <strain evidence="2 3">JC819</strain>
    </source>
</reference>
<dbReference type="RefSeq" id="WP_289162425.1">
    <property type="nucleotide sequence ID" value="NZ_JASZZN010000003.1"/>
</dbReference>
<gene>
    <name evidence="2" type="ORF">QTN89_04965</name>
</gene>
<evidence type="ECO:0000259" key="1">
    <source>
        <dbReference type="Pfam" id="PF07995"/>
    </source>
</evidence>
<keyword evidence="3" id="KW-1185">Reference proteome</keyword>
<dbReference type="SUPFAM" id="SSF50952">
    <property type="entry name" value="Soluble quinoprotein glucose dehydrogenase"/>
    <property type="match status" value="1"/>
</dbReference>
<accession>A0ABT7PE42</accession>
<dbReference type="InterPro" id="IPR011042">
    <property type="entry name" value="6-blade_b-propeller_TolB-like"/>
</dbReference>
<dbReference type="InterPro" id="IPR011041">
    <property type="entry name" value="Quinoprot_gluc/sorb_DH_b-prop"/>
</dbReference>
<dbReference type="PANTHER" id="PTHR19328">
    <property type="entry name" value="HEDGEHOG-INTERACTING PROTEIN"/>
    <property type="match status" value="1"/>
</dbReference>
<sequence length="789" mass="89254">MKKFLLFAWLVLALVVVATEWTDGFHRVAFRADRDYVTPQDAVLATPRATSGGPVSEVYLRKDNSPPEAPVQVSEWVAVNAFPETDLFRGAMHMRPHPKKPSTWFISTYSGLVLQATREQGSGDLRVTTVVDLTSENLGCLLSFALQPNERDEPTSIFLFYRSIDDARRKFYRVVRCPVKSDGIALPTDQQILIEQEVEHYEHLGGALDFDENGFLLIAVGDNGLHDDLSEHSQRIDRSLFSGILRIDVNRTGGETSFPSRRLPANGQTGGYYVPNDNPFVDHPGALPEFWSIGFRNPFRMHFDTVAGAAWVGEVGQDRFEQLEKASHATNHQWSYREGRERFHRSYLHGRPPTPFLGIDTAPHYEYFHQDQDYCIVAGPVYRHQRYPQLNGKVLFGDNQSGRVWAIDTDAGRSPQLLLRLPSGKRHASLTSICVDHEGRIFTTSFASRGGVASIHELVPQAPAKMPIRLSETAYFKTLSPLIPSGEFVPYTVNSPLWSDGMEKDRWFTIPEGTLIDNSGDEQTHWKFPKGSVFIKHFRAPDDNNKRTRSDNIETRILIQGTTDSVYGATYRWDDDGQDAILVLKRDRIESMPVPRSAEGASDTFSYRLPSPNDCLVCHNRDNLNLGFTTAQFNRPSEEASQENQIVAIGRKGWLKKTYSLDELASLNRLVPLDDTEASLEHRARSYLHSNCSLCHHRDGTQRTHFLANIDIPLNDAAMVDADAQTWYMPIDQRVTKKVIRGGEPDLSLLYRRMTTHQDEHAMPYLGRNTVDRNAAETIAQWIRSLSEP</sequence>
<organism evidence="2 3">
    <name type="scientific">Roseiconus lacunae</name>
    <dbReference type="NCBI Taxonomy" id="2605694"/>
    <lineage>
        <taxon>Bacteria</taxon>
        <taxon>Pseudomonadati</taxon>
        <taxon>Planctomycetota</taxon>
        <taxon>Planctomycetia</taxon>
        <taxon>Pirellulales</taxon>
        <taxon>Pirellulaceae</taxon>
        <taxon>Roseiconus</taxon>
    </lineage>
</organism>
<dbReference type="Gene3D" id="2.120.10.30">
    <property type="entry name" value="TolB, C-terminal domain"/>
    <property type="match status" value="1"/>
</dbReference>
<name>A0ABT7PE42_9BACT</name>
<dbReference type="Proteomes" id="UP001239462">
    <property type="component" value="Unassembled WGS sequence"/>
</dbReference>
<evidence type="ECO:0000313" key="2">
    <source>
        <dbReference type="EMBL" id="MDM4014770.1"/>
    </source>
</evidence>
<protein>
    <submittedName>
        <fullName evidence="2">PQQ-dependent sugar dehydrogenase</fullName>
    </submittedName>
</protein>
<feature type="domain" description="Glucose/Sorbosone dehydrogenase" evidence="1">
    <location>
        <begin position="103"/>
        <end position="239"/>
    </location>
</feature>
<comment type="caution">
    <text evidence="2">The sequence shown here is derived from an EMBL/GenBank/DDBJ whole genome shotgun (WGS) entry which is preliminary data.</text>
</comment>
<dbReference type="PANTHER" id="PTHR19328:SF75">
    <property type="entry name" value="ALDOSE SUGAR DEHYDROGENASE YLII"/>
    <property type="match status" value="1"/>
</dbReference>